<dbReference type="STRING" id="1231336.L248_2261"/>
<dbReference type="RefSeq" id="WP_022531009.1">
    <property type="nucleotide sequence ID" value="NZ_KI271619.1"/>
</dbReference>
<name>U4TK04_9LACO</name>
<keyword evidence="2" id="KW-1185">Reference proteome</keyword>
<dbReference type="EMBL" id="KI271619">
    <property type="protein sequence ID" value="ERL63700.1"/>
    <property type="molecule type" value="Genomic_DNA"/>
</dbReference>
<gene>
    <name evidence="1" type="ORF">L248_2261</name>
</gene>
<dbReference type="HOGENOM" id="CLU_2973870_0_0_9"/>
<dbReference type="AlphaFoldDB" id="U4TK04"/>
<proteinExistence type="predicted"/>
<reference evidence="2" key="1">
    <citation type="journal article" date="2013" name="Genome Announc.">
        <title>Whole-Genome Sequencing of Lactobacillus shenzhenensis Strain LY-73T.</title>
        <authorList>
            <person name="Lin Z."/>
            <person name="Liu Z."/>
            <person name="Yang R."/>
            <person name="Zou Y."/>
            <person name="Wan D."/>
            <person name="Chen J."/>
            <person name="Guo M."/>
            <person name="Zhao J."/>
            <person name="Fang C."/>
            <person name="Yang R."/>
            <person name="Liu F."/>
        </authorList>
    </citation>
    <scope>NUCLEOTIDE SEQUENCE [LARGE SCALE GENOMIC DNA]</scope>
    <source>
        <strain evidence="2">LY-73</strain>
    </source>
</reference>
<organism evidence="1 2">
    <name type="scientific">Schleiferilactobacillus shenzhenensis LY-73</name>
    <dbReference type="NCBI Taxonomy" id="1231336"/>
    <lineage>
        <taxon>Bacteria</taxon>
        <taxon>Bacillati</taxon>
        <taxon>Bacillota</taxon>
        <taxon>Bacilli</taxon>
        <taxon>Lactobacillales</taxon>
        <taxon>Lactobacillaceae</taxon>
        <taxon>Schleiferilactobacillus</taxon>
    </lineage>
</organism>
<sequence>MTSNSDFMAYAEYAMWNNRVPKDQREAVIRSLYNLLDMYTPDQMVQIFQEDLKKYGDK</sequence>
<accession>U4TK04</accession>
<dbReference type="Proteomes" id="UP000030647">
    <property type="component" value="Unassembled WGS sequence"/>
</dbReference>
<evidence type="ECO:0000313" key="1">
    <source>
        <dbReference type="EMBL" id="ERL63700.1"/>
    </source>
</evidence>
<evidence type="ECO:0000313" key="2">
    <source>
        <dbReference type="Proteomes" id="UP000030647"/>
    </source>
</evidence>
<protein>
    <submittedName>
        <fullName evidence="1">Uncharacterized protein</fullName>
    </submittedName>
</protein>